<gene>
    <name evidence="1" type="ORF">METZ01_LOCUS258849</name>
</gene>
<protein>
    <submittedName>
        <fullName evidence="1">Uncharacterized protein</fullName>
    </submittedName>
</protein>
<reference evidence="1" key="1">
    <citation type="submission" date="2018-05" db="EMBL/GenBank/DDBJ databases">
        <authorList>
            <person name="Lanie J.A."/>
            <person name="Ng W.-L."/>
            <person name="Kazmierczak K.M."/>
            <person name="Andrzejewski T.M."/>
            <person name="Davidsen T.M."/>
            <person name="Wayne K.J."/>
            <person name="Tettelin H."/>
            <person name="Glass J.I."/>
            <person name="Rusch D."/>
            <person name="Podicherti R."/>
            <person name="Tsui H.-C.T."/>
            <person name="Winkler M.E."/>
        </authorList>
    </citation>
    <scope>NUCLEOTIDE SEQUENCE</scope>
</reference>
<sequence>MSINRNTLLTVLLSLGIWGGSSGIAQDTQLKVDTLIISQPNESVSLKHPFIIDTTFYLFYKSTLVDSFLLDPIEGNLIVTKTFQYPATLIATYQALRDSLPLQVGPLFYSFPNIDSLIAKKQEEELLIKISDTKVIPNSSVITSGTIYRNVNVSPLGGTSFSGGIRMSLDGRLSDDMTISGVLTDQNLPF</sequence>
<feature type="non-terminal residue" evidence="1">
    <location>
        <position position="190"/>
    </location>
</feature>
<name>A0A382J362_9ZZZZ</name>
<organism evidence="1">
    <name type="scientific">marine metagenome</name>
    <dbReference type="NCBI Taxonomy" id="408172"/>
    <lineage>
        <taxon>unclassified sequences</taxon>
        <taxon>metagenomes</taxon>
        <taxon>ecological metagenomes</taxon>
    </lineage>
</organism>
<accession>A0A382J362</accession>
<evidence type="ECO:0000313" key="1">
    <source>
        <dbReference type="EMBL" id="SVC05995.1"/>
    </source>
</evidence>
<dbReference type="EMBL" id="UINC01071245">
    <property type="protein sequence ID" value="SVC05995.1"/>
    <property type="molecule type" value="Genomic_DNA"/>
</dbReference>
<proteinExistence type="predicted"/>
<dbReference type="AlphaFoldDB" id="A0A382J362"/>